<dbReference type="SUPFAM" id="SSF55729">
    <property type="entry name" value="Acyl-CoA N-acyltransferases (Nat)"/>
    <property type="match status" value="1"/>
</dbReference>
<dbReference type="Gene3D" id="3.40.630.30">
    <property type="match status" value="1"/>
</dbReference>
<dbReference type="InterPro" id="IPR000182">
    <property type="entry name" value="GNAT_dom"/>
</dbReference>
<evidence type="ECO:0000259" key="1">
    <source>
        <dbReference type="PROSITE" id="PS51186"/>
    </source>
</evidence>
<organism evidence="2 3">
    <name type="scientific">Clostridium argentinense CDC 2741</name>
    <dbReference type="NCBI Taxonomy" id="1418104"/>
    <lineage>
        <taxon>Bacteria</taxon>
        <taxon>Bacillati</taxon>
        <taxon>Bacillota</taxon>
        <taxon>Clostridia</taxon>
        <taxon>Eubacteriales</taxon>
        <taxon>Clostridiaceae</taxon>
        <taxon>Clostridium</taxon>
    </lineage>
</organism>
<evidence type="ECO:0000313" key="2">
    <source>
        <dbReference type="EMBL" id="KIE45462.1"/>
    </source>
</evidence>
<dbReference type="PROSITE" id="PS51186">
    <property type="entry name" value="GNAT"/>
    <property type="match status" value="1"/>
</dbReference>
<dbReference type="Proteomes" id="UP000031366">
    <property type="component" value="Unassembled WGS sequence"/>
</dbReference>
<reference evidence="2 3" key="1">
    <citation type="journal article" date="2015" name="Infect. Genet. Evol.">
        <title>Genomic sequences of six botulinum neurotoxin-producing strains representing three clostridial species illustrate the mobility and diversity of botulinum neurotoxin genes.</title>
        <authorList>
            <person name="Smith T.J."/>
            <person name="Hill K.K."/>
            <person name="Xie G."/>
            <person name="Foley B.T."/>
            <person name="Williamson C.H."/>
            <person name="Foster J.T."/>
            <person name="Johnson S.L."/>
            <person name="Chertkov O."/>
            <person name="Teshima H."/>
            <person name="Gibbons H.S."/>
            <person name="Johnsky L.A."/>
            <person name="Karavis M.A."/>
            <person name="Smith L.A."/>
        </authorList>
    </citation>
    <scope>NUCLEOTIDE SEQUENCE [LARGE SCALE GENOMIC DNA]</scope>
    <source>
        <strain evidence="2 3">CDC 2741</strain>
    </source>
</reference>
<feature type="domain" description="N-acetyltransferase" evidence="1">
    <location>
        <begin position="3"/>
        <end position="121"/>
    </location>
</feature>
<dbReference type="RefSeq" id="WP_236887409.1">
    <property type="nucleotide sequence ID" value="NZ_AYSO01000019.1"/>
</dbReference>
<comment type="caution">
    <text evidence="2">The sequence shown here is derived from an EMBL/GenBank/DDBJ whole genome shotgun (WGS) entry which is preliminary data.</text>
</comment>
<keyword evidence="3" id="KW-1185">Reference proteome</keyword>
<accession>A0A0C1QWU5</accession>
<protein>
    <submittedName>
        <fullName evidence="2">Acetyltransferase, GNAT family</fullName>
    </submittedName>
</protein>
<dbReference type="InterPro" id="IPR016181">
    <property type="entry name" value="Acyl_CoA_acyltransferase"/>
</dbReference>
<dbReference type="EMBL" id="AYSO01000019">
    <property type="protein sequence ID" value="KIE45462.1"/>
    <property type="molecule type" value="Genomic_DNA"/>
</dbReference>
<proteinExistence type="predicted"/>
<dbReference type="Pfam" id="PF00583">
    <property type="entry name" value="Acetyltransf_1"/>
    <property type="match status" value="1"/>
</dbReference>
<sequence>MNLKLKKATQKDAEELFNLQVKTFMPLLEKYQDYETSPANEILEKTISRINYKLGDYYKIIFNNMLAGGIRVMWWENTTRYRLGPIFISPEFQGKGIAQQVINMVEKLYPQAATWKLDTIL</sequence>
<gene>
    <name evidence="2" type="ORF">U732_2798</name>
</gene>
<evidence type="ECO:0000313" key="3">
    <source>
        <dbReference type="Proteomes" id="UP000031366"/>
    </source>
</evidence>
<keyword evidence="2" id="KW-0808">Transferase</keyword>
<dbReference type="AlphaFoldDB" id="A0A0C1QWU5"/>
<name>A0A0C1QWU5_9CLOT</name>
<dbReference type="CDD" id="cd04301">
    <property type="entry name" value="NAT_SF"/>
    <property type="match status" value="1"/>
</dbReference>
<dbReference type="GO" id="GO:0016747">
    <property type="term" value="F:acyltransferase activity, transferring groups other than amino-acyl groups"/>
    <property type="evidence" value="ECO:0007669"/>
    <property type="project" value="InterPro"/>
</dbReference>